<keyword evidence="2" id="KW-1185">Reference proteome</keyword>
<keyword evidence="1" id="KW-0489">Methyltransferase</keyword>
<dbReference type="InterPro" id="IPR029063">
    <property type="entry name" value="SAM-dependent_MTases_sf"/>
</dbReference>
<comment type="caution">
    <text evidence="1">The sequence shown here is derived from an EMBL/GenBank/DDBJ whole genome shotgun (WGS) entry which is preliminary data.</text>
</comment>
<dbReference type="GO" id="GO:0032259">
    <property type="term" value="P:methylation"/>
    <property type="evidence" value="ECO:0007669"/>
    <property type="project" value="UniProtKB-KW"/>
</dbReference>
<name>A0A842HWZ2_9SPHN</name>
<dbReference type="PANTHER" id="PTHR43861">
    <property type="entry name" value="TRANS-ACONITATE 2-METHYLTRANSFERASE-RELATED"/>
    <property type="match status" value="1"/>
</dbReference>
<dbReference type="SUPFAM" id="SSF53335">
    <property type="entry name" value="S-adenosyl-L-methionine-dependent methyltransferases"/>
    <property type="match status" value="1"/>
</dbReference>
<organism evidence="1 2">
    <name type="scientific">Parasphingopyxis marina</name>
    <dbReference type="NCBI Taxonomy" id="2761622"/>
    <lineage>
        <taxon>Bacteria</taxon>
        <taxon>Pseudomonadati</taxon>
        <taxon>Pseudomonadota</taxon>
        <taxon>Alphaproteobacteria</taxon>
        <taxon>Sphingomonadales</taxon>
        <taxon>Sphingomonadaceae</taxon>
        <taxon>Parasphingopyxis</taxon>
    </lineage>
</organism>
<dbReference type="EMBL" id="JACJVJ010000002">
    <property type="protein sequence ID" value="MBC2778658.1"/>
    <property type="molecule type" value="Genomic_DNA"/>
</dbReference>
<dbReference type="PANTHER" id="PTHR43861:SF1">
    <property type="entry name" value="TRANS-ACONITATE 2-METHYLTRANSFERASE"/>
    <property type="match status" value="1"/>
</dbReference>
<protein>
    <submittedName>
        <fullName evidence="1">Class I SAM-dependent methyltransferase</fullName>
    </submittedName>
</protein>
<dbReference type="Proteomes" id="UP000564378">
    <property type="component" value="Unassembled WGS sequence"/>
</dbReference>
<dbReference type="RefSeq" id="WP_185801900.1">
    <property type="nucleotide sequence ID" value="NZ_JACJVJ010000002.1"/>
</dbReference>
<dbReference type="CDD" id="cd02440">
    <property type="entry name" value="AdoMet_MTases"/>
    <property type="match status" value="1"/>
</dbReference>
<sequence>MELKVKRQRYDDASLIERGEARAKNVVNKLKLDPETLRGKRFLEIGCGFGEFCAAIEDLFGAAAVGVDPTPRSLKGPFADRPFYKRIDITSDEALTLGQFDHAASFDVLEHVENPKRALENIFAMLKPGGTAFLKYNLHRGASASHLIHQTGVPWCHLVMSDEEIEALTLERTGEARKPAWVNKATYAHYLIWFEEIGFIRRKTHYVTYPMEPAFYEQHREKLERYPMDDLEKNFMVVTVEKPGA</sequence>
<proteinExistence type="predicted"/>
<dbReference type="Gene3D" id="3.40.50.150">
    <property type="entry name" value="Vaccinia Virus protein VP39"/>
    <property type="match status" value="1"/>
</dbReference>
<dbReference type="GO" id="GO:0008168">
    <property type="term" value="F:methyltransferase activity"/>
    <property type="evidence" value="ECO:0007669"/>
    <property type="project" value="UniProtKB-KW"/>
</dbReference>
<evidence type="ECO:0000313" key="2">
    <source>
        <dbReference type="Proteomes" id="UP000564378"/>
    </source>
</evidence>
<dbReference type="Pfam" id="PF13489">
    <property type="entry name" value="Methyltransf_23"/>
    <property type="match status" value="1"/>
</dbReference>
<accession>A0A842HWZ2</accession>
<keyword evidence="1" id="KW-0808">Transferase</keyword>
<dbReference type="AlphaFoldDB" id="A0A842HWZ2"/>
<evidence type="ECO:0000313" key="1">
    <source>
        <dbReference type="EMBL" id="MBC2778658.1"/>
    </source>
</evidence>
<reference evidence="1 2" key="1">
    <citation type="submission" date="2020-08" db="EMBL/GenBank/DDBJ databases">
        <title>Draft genome sequence of Parasphingopyxis sp. GrpM-11.</title>
        <authorList>
            <person name="Oh J."/>
            <person name="Roh D.-H."/>
        </authorList>
    </citation>
    <scope>NUCLEOTIDE SEQUENCE [LARGE SCALE GENOMIC DNA]</scope>
    <source>
        <strain evidence="1 2">GrpM-11</strain>
    </source>
</reference>
<gene>
    <name evidence="1" type="ORF">H6P80_13625</name>
</gene>